<evidence type="ECO:0000259" key="4">
    <source>
        <dbReference type="PROSITE" id="PS51063"/>
    </source>
</evidence>
<dbReference type="GO" id="GO:0006355">
    <property type="term" value="P:regulation of DNA-templated transcription"/>
    <property type="evidence" value="ECO:0007669"/>
    <property type="project" value="InterPro"/>
</dbReference>
<dbReference type="PROSITE" id="PS51063">
    <property type="entry name" value="HTH_CRP_2"/>
    <property type="match status" value="1"/>
</dbReference>
<dbReference type="SUPFAM" id="SSF46785">
    <property type="entry name" value="Winged helix' DNA-binding domain"/>
    <property type="match status" value="1"/>
</dbReference>
<dbReference type="GO" id="GO:0003677">
    <property type="term" value="F:DNA binding"/>
    <property type="evidence" value="ECO:0007669"/>
    <property type="project" value="UniProtKB-KW"/>
</dbReference>
<dbReference type="Proteomes" id="UP000215377">
    <property type="component" value="Unassembled WGS sequence"/>
</dbReference>
<evidence type="ECO:0000256" key="2">
    <source>
        <dbReference type="ARBA" id="ARBA00023125"/>
    </source>
</evidence>
<name>A0A225NYP4_9RHOB</name>
<dbReference type="OrthoDB" id="7772718at2"/>
<comment type="caution">
    <text evidence="5">The sequence shown here is derived from an EMBL/GenBank/DDBJ whole genome shotgun (WGS) entry which is preliminary data.</text>
</comment>
<accession>A0A225NYP4</accession>
<dbReference type="InterPro" id="IPR014710">
    <property type="entry name" value="RmlC-like_jellyroll"/>
</dbReference>
<dbReference type="InterPro" id="IPR036388">
    <property type="entry name" value="WH-like_DNA-bd_sf"/>
</dbReference>
<proteinExistence type="predicted"/>
<evidence type="ECO:0000256" key="1">
    <source>
        <dbReference type="ARBA" id="ARBA00023015"/>
    </source>
</evidence>
<evidence type="ECO:0000313" key="5">
    <source>
        <dbReference type="EMBL" id="OWU77276.1"/>
    </source>
</evidence>
<keyword evidence="1" id="KW-0805">Transcription regulation</keyword>
<dbReference type="InterPro" id="IPR018490">
    <property type="entry name" value="cNMP-bd_dom_sf"/>
</dbReference>
<dbReference type="EMBL" id="AQQR01000001">
    <property type="protein sequence ID" value="OWU77276.1"/>
    <property type="molecule type" value="Genomic_DNA"/>
</dbReference>
<dbReference type="Pfam" id="PF13545">
    <property type="entry name" value="HTH_Crp_2"/>
    <property type="match status" value="1"/>
</dbReference>
<gene>
    <name evidence="5" type="ORF">ATO3_00620</name>
</gene>
<reference evidence="5 6" key="1">
    <citation type="submission" date="2013-04" db="EMBL/GenBank/DDBJ databases">
        <title>Oceanicola sp. 22II1-22F33 Genome Sequencing.</title>
        <authorList>
            <person name="Lai Q."/>
            <person name="Li G."/>
            <person name="Shao Z."/>
        </authorList>
    </citation>
    <scope>NUCLEOTIDE SEQUENCE [LARGE SCALE GENOMIC DNA]</scope>
    <source>
        <strain evidence="5 6">22II1-22F33</strain>
    </source>
</reference>
<protein>
    <recommendedName>
        <fullName evidence="4">HTH crp-type domain-containing protein</fullName>
    </recommendedName>
</protein>
<sequence>MMFPADRHPLDDSHWLSQVPAAFRKDVLDLCTFRRLNDQELTLGAEDAPGSVIGVVSGALALERDVPGQGFVPVWLLQEGTWRAVDGTFQGDTRGITLRAAGPAEIVELSAMQVQRIAEAHEDGWRWFAQISAGQAQLATEVSLSFMQLDGAVRMANLLLRLCRSGRADGALMPVALAEADLARICGLTLLALGRGLGVLAALGLVRHVNGVIEILSEPKLSAWLGPRAVPSAYAGGAADASNRRIA</sequence>
<dbReference type="Gene3D" id="1.10.10.10">
    <property type="entry name" value="Winged helix-like DNA-binding domain superfamily/Winged helix DNA-binding domain"/>
    <property type="match status" value="1"/>
</dbReference>
<dbReference type="InterPro" id="IPR012318">
    <property type="entry name" value="HTH_CRP"/>
</dbReference>
<evidence type="ECO:0000313" key="6">
    <source>
        <dbReference type="Proteomes" id="UP000215377"/>
    </source>
</evidence>
<organism evidence="5 6">
    <name type="scientific">Marinibacterium profundimaris</name>
    <dbReference type="NCBI Taxonomy" id="1679460"/>
    <lineage>
        <taxon>Bacteria</taxon>
        <taxon>Pseudomonadati</taxon>
        <taxon>Pseudomonadota</taxon>
        <taxon>Alphaproteobacteria</taxon>
        <taxon>Rhodobacterales</taxon>
        <taxon>Paracoccaceae</taxon>
        <taxon>Marinibacterium</taxon>
    </lineage>
</organism>
<dbReference type="SUPFAM" id="SSF51206">
    <property type="entry name" value="cAMP-binding domain-like"/>
    <property type="match status" value="1"/>
</dbReference>
<dbReference type="Gene3D" id="2.60.120.10">
    <property type="entry name" value="Jelly Rolls"/>
    <property type="match status" value="1"/>
</dbReference>
<dbReference type="InterPro" id="IPR036390">
    <property type="entry name" value="WH_DNA-bd_sf"/>
</dbReference>
<keyword evidence="6" id="KW-1185">Reference proteome</keyword>
<dbReference type="RefSeq" id="WP_088647868.1">
    <property type="nucleotide sequence ID" value="NZ_AQQR01000001.1"/>
</dbReference>
<evidence type="ECO:0000256" key="3">
    <source>
        <dbReference type="ARBA" id="ARBA00023163"/>
    </source>
</evidence>
<feature type="domain" description="HTH crp-type" evidence="4">
    <location>
        <begin position="149"/>
        <end position="219"/>
    </location>
</feature>
<keyword evidence="3" id="KW-0804">Transcription</keyword>
<dbReference type="AlphaFoldDB" id="A0A225NYP4"/>
<keyword evidence="2" id="KW-0238">DNA-binding</keyword>